<accession>A0ABT5KB67</accession>
<evidence type="ECO:0000256" key="2">
    <source>
        <dbReference type="ARBA" id="ARBA00022679"/>
    </source>
</evidence>
<feature type="region of interest" description="Disordered" evidence="5">
    <location>
        <begin position="477"/>
        <end position="499"/>
    </location>
</feature>
<dbReference type="InterPro" id="IPR029055">
    <property type="entry name" value="Ntn_hydrolases_N"/>
</dbReference>
<feature type="signal peptide" evidence="6">
    <location>
        <begin position="1"/>
        <end position="28"/>
    </location>
</feature>
<dbReference type="Pfam" id="PF01019">
    <property type="entry name" value="G_glu_transpept"/>
    <property type="match status" value="1"/>
</dbReference>
<dbReference type="EMBL" id="JAQQXT010000003">
    <property type="protein sequence ID" value="MDC8771172.1"/>
    <property type="molecule type" value="Genomic_DNA"/>
</dbReference>
<dbReference type="PANTHER" id="PTHR43199">
    <property type="entry name" value="GLUTATHIONE HYDROLASE"/>
    <property type="match status" value="1"/>
</dbReference>
<feature type="chain" id="PRO_5045604185" evidence="6">
    <location>
        <begin position="29"/>
        <end position="618"/>
    </location>
</feature>
<dbReference type="SUPFAM" id="SSF56235">
    <property type="entry name" value="N-terminal nucleophile aminohydrolases (Ntn hydrolases)"/>
    <property type="match status" value="1"/>
</dbReference>
<keyword evidence="6" id="KW-0732">Signal</keyword>
<dbReference type="Gene3D" id="1.10.246.130">
    <property type="match status" value="1"/>
</dbReference>
<evidence type="ECO:0000256" key="3">
    <source>
        <dbReference type="ARBA" id="ARBA00022801"/>
    </source>
</evidence>
<evidence type="ECO:0000256" key="6">
    <source>
        <dbReference type="SAM" id="SignalP"/>
    </source>
</evidence>
<dbReference type="RefSeq" id="WP_273599502.1">
    <property type="nucleotide sequence ID" value="NZ_JAQQXT010000003.1"/>
</dbReference>
<gene>
    <name evidence="7" type="ORF">PRZ03_06285</name>
</gene>
<dbReference type="InterPro" id="IPR043137">
    <property type="entry name" value="GGT_ssub_C"/>
</dbReference>
<comment type="caution">
    <text evidence="7">The sequence shown here is derived from an EMBL/GenBank/DDBJ whole genome shotgun (WGS) entry which is preliminary data.</text>
</comment>
<evidence type="ECO:0000313" key="8">
    <source>
        <dbReference type="Proteomes" id="UP001221189"/>
    </source>
</evidence>
<organism evidence="7 8">
    <name type="scientific">Roseateles albus</name>
    <dbReference type="NCBI Taxonomy" id="2987525"/>
    <lineage>
        <taxon>Bacteria</taxon>
        <taxon>Pseudomonadati</taxon>
        <taxon>Pseudomonadota</taxon>
        <taxon>Betaproteobacteria</taxon>
        <taxon>Burkholderiales</taxon>
        <taxon>Sphaerotilaceae</taxon>
        <taxon>Roseateles</taxon>
    </lineage>
</organism>
<keyword evidence="3" id="KW-0378">Hydrolase</keyword>
<sequence length="618" mass="65044">MKTFFSLDLGPRLLPASLALLLAACASAPQPVANPAKDVSHAAAIPQQPEGPSGWTHKPAWGMQRFAVAAANPLAADAGYEMLRAGGSALDAAIAVQLVLTLVEPQSSGIAGGAFLMHWDGQQVTAIDGRETAPAAAGEGLFLKPDGKPMSYTQAVVGGRSVGTPGLMRMLEQAHRKYGALPWARLFKPAIRLSENGFELSARMHQMLVMDPQIKTDPQALAYFFDAKGAPLPVGTLLRNPALAEVLRMVAKGGSEAFMRGPVAADIVRRVRGHASNPGLLSEADMAGYSPKLREPICTDWREYWRVCGFPPPSSGHIAVMQMLGMTAQQNAAQALDASGLPNAAWLNLYAQAANLAFADRAQYVADPDFVAAPAGDWASLLAPDYLRQRALLIGPRSSGVAKAGLPGQLKTAYAPQGAQPEHGTSHISVIDAEGRAVSMTTTIETVFGARIMSDGGTGLRGGFLLNNQLTDFALNPRDASGQPVANRLEPGKRPRSSMAPTLVFDRRDGRLAMTLGSPGGAAIIHYVAKTLVATHDWGLDVQQAIALPNFGAFNGPTLLESDLFPASTAAGLRALGHEVLERDLTSGLQAIMRRPAAPGGGWLGGADPRREGVVRGE</sequence>
<dbReference type="InterPro" id="IPR051792">
    <property type="entry name" value="GGT_bact"/>
</dbReference>
<keyword evidence="4" id="KW-0865">Zymogen</keyword>
<keyword evidence="8" id="KW-1185">Reference proteome</keyword>
<evidence type="ECO:0000256" key="5">
    <source>
        <dbReference type="SAM" id="MobiDB-lite"/>
    </source>
</evidence>
<name>A0ABT5KB67_9BURK</name>
<dbReference type="Gene3D" id="3.60.20.40">
    <property type="match status" value="1"/>
</dbReference>
<dbReference type="Proteomes" id="UP001221189">
    <property type="component" value="Unassembled WGS sequence"/>
</dbReference>
<proteinExistence type="inferred from homology"/>
<keyword evidence="2" id="KW-0808">Transferase</keyword>
<protein>
    <submittedName>
        <fullName evidence="7">Gamma-glutamyltransferase family protein</fullName>
    </submittedName>
</protein>
<comment type="similarity">
    <text evidence="1">Belongs to the gamma-glutamyltransferase family.</text>
</comment>
<evidence type="ECO:0000313" key="7">
    <source>
        <dbReference type="EMBL" id="MDC8771172.1"/>
    </source>
</evidence>
<evidence type="ECO:0000256" key="1">
    <source>
        <dbReference type="ARBA" id="ARBA00009381"/>
    </source>
</evidence>
<reference evidence="7 8" key="1">
    <citation type="submission" date="2022-10" db="EMBL/GenBank/DDBJ databases">
        <title>Paucibacter sp. hw1 Genome sequencing.</title>
        <authorList>
            <person name="Park S."/>
        </authorList>
    </citation>
    <scope>NUCLEOTIDE SEQUENCE [LARGE SCALE GENOMIC DNA]</scope>
    <source>
        <strain evidence="8">hw1</strain>
    </source>
</reference>
<evidence type="ECO:0000256" key="4">
    <source>
        <dbReference type="ARBA" id="ARBA00023145"/>
    </source>
</evidence>
<dbReference type="PRINTS" id="PR01210">
    <property type="entry name" value="GGTRANSPTASE"/>
</dbReference>
<dbReference type="PANTHER" id="PTHR43199:SF1">
    <property type="entry name" value="GLUTATHIONE HYDROLASE PROENZYME"/>
    <property type="match status" value="1"/>
</dbReference>
<dbReference type="PROSITE" id="PS51257">
    <property type="entry name" value="PROKAR_LIPOPROTEIN"/>
    <property type="match status" value="1"/>
</dbReference>
<dbReference type="InterPro" id="IPR043138">
    <property type="entry name" value="GGT_lsub"/>
</dbReference>